<evidence type="ECO:0000256" key="1">
    <source>
        <dbReference type="ARBA" id="ARBA00022729"/>
    </source>
</evidence>
<dbReference type="KEGG" id="tpx:Turpa_1868"/>
<dbReference type="EMBL" id="CP002959">
    <property type="protein sequence ID" value="AFM12515.1"/>
    <property type="molecule type" value="Genomic_DNA"/>
</dbReference>
<protein>
    <submittedName>
        <fullName evidence="4">Esterase, PHB depolymerase family</fullName>
    </submittedName>
</protein>
<feature type="signal peptide" evidence="3">
    <location>
        <begin position="1"/>
        <end position="23"/>
    </location>
</feature>
<dbReference type="AlphaFoldDB" id="I4B5F8"/>
<dbReference type="Gene3D" id="3.40.50.1820">
    <property type="entry name" value="alpha/beta hydrolase"/>
    <property type="match status" value="1"/>
</dbReference>
<evidence type="ECO:0000256" key="2">
    <source>
        <dbReference type="ARBA" id="ARBA00022801"/>
    </source>
</evidence>
<dbReference type="NCBIfam" id="TIGR01840">
    <property type="entry name" value="esterase_phb"/>
    <property type="match status" value="1"/>
</dbReference>
<keyword evidence="5" id="KW-1185">Reference proteome</keyword>
<gene>
    <name evidence="4" type="ordered locus">Turpa_1868</name>
</gene>
<dbReference type="PANTHER" id="PTHR43037">
    <property type="entry name" value="UNNAMED PRODUCT-RELATED"/>
    <property type="match status" value="1"/>
</dbReference>
<dbReference type="InterPro" id="IPR050955">
    <property type="entry name" value="Plant_Biomass_Hydrol_Est"/>
</dbReference>
<dbReference type="PANTHER" id="PTHR43037:SF5">
    <property type="entry name" value="FERULOYL ESTERASE"/>
    <property type="match status" value="1"/>
</dbReference>
<dbReference type="RefSeq" id="WP_014803024.1">
    <property type="nucleotide sequence ID" value="NC_018020.1"/>
</dbReference>
<evidence type="ECO:0000313" key="5">
    <source>
        <dbReference type="Proteomes" id="UP000006048"/>
    </source>
</evidence>
<dbReference type="Proteomes" id="UP000006048">
    <property type="component" value="Chromosome"/>
</dbReference>
<dbReference type="GO" id="GO:0005576">
    <property type="term" value="C:extracellular region"/>
    <property type="evidence" value="ECO:0007669"/>
    <property type="project" value="InterPro"/>
</dbReference>
<dbReference type="SUPFAM" id="SSF53474">
    <property type="entry name" value="alpha/beta-Hydrolases"/>
    <property type="match status" value="1"/>
</dbReference>
<dbReference type="OrthoDB" id="9767239at2"/>
<sequence>MPRRARSTLHFCILSLFAFRLDAQTNENETEPASLALPGLSIIENFDTNPGKLVLHLYTPQSLPVGKTALVVALHGCGGSAKQFSNAGFNELADEYGFFVIYPEQRAENNRNLCFNHQIQGAATLERREVQSVMQMVHYMLANFPISRKEVFVTGFSSGGQLAQILAATYPRTFAAVSAIGAGGYRCETDHSGIAHFFECIHKTPAPPAVRGKRPKSWPRASIWHGKRDKNVAFSRLQDAFDQWLKVHRLRSPRRLRVSLPGNIKQVKIKNRAGQTVVESYTLNSMGHTIPVNEGCGETGEYFTREKICFAKRSVQFFGIGKRSIPKN</sequence>
<dbReference type="Pfam" id="PF10503">
    <property type="entry name" value="Esterase_PHB"/>
    <property type="match status" value="1"/>
</dbReference>
<dbReference type="InterPro" id="IPR010126">
    <property type="entry name" value="Esterase_phb"/>
</dbReference>
<evidence type="ECO:0000313" key="4">
    <source>
        <dbReference type="EMBL" id="AFM12515.1"/>
    </source>
</evidence>
<evidence type="ECO:0000256" key="3">
    <source>
        <dbReference type="SAM" id="SignalP"/>
    </source>
</evidence>
<organism evidence="4 5">
    <name type="scientific">Turneriella parva (strain ATCC BAA-1111 / DSM 21527 / NCTC 11395 / H)</name>
    <name type="common">Leptospira parva</name>
    <dbReference type="NCBI Taxonomy" id="869212"/>
    <lineage>
        <taxon>Bacteria</taxon>
        <taxon>Pseudomonadati</taxon>
        <taxon>Spirochaetota</taxon>
        <taxon>Spirochaetia</taxon>
        <taxon>Leptospirales</taxon>
        <taxon>Leptospiraceae</taxon>
        <taxon>Turneriella</taxon>
    </lineage>
</organism>
<dbReference type="HOGENOM" id="CLU_027551_0_0_12"/>
<proteinExistence type="predicted"/>
<dbReference type="STRING" id="869212.Turpa_1868"/>
<name>I4B5F8_TURPD</name>
<dbReference type="InterPro" id="IPR029058">
    <property type="entry name" value="AB_hydrolase_fold"/>
</dbReference>
<dbReference type="GO" id="GO:0016787">
    <property type="term" value="F:hydrolase activity"/>
    <property type="evidence" value="ECO:0007669"/>
    <property type="project" value="UniProtKB-KW"/>
</dbReference>
<feature type="chain" id="PRO_5003686486" evidence="3">
    <location>
        <begin position="24"/>
        <end position="328"/>
    </location>
</feature>
<keyword evidence="2" id="KW-0378">Hydrolase</keyword>
<keyword evidence="1 3" id="KW-0732">Signal</keyword>
<reference evidence="4 5" key="1">
    <citation type="submission" date="2012-06" db="EMBL/GenBank/DDBJ databases">
        <title>The complete chromosome of genome of Turneriella parva DSM 21527.</title>
        <authorList>
            <consortium name="US DOE Joint Genome Institute (JGI-PGF)"/>
            <person name="Lucas S."/>
            <person name="Han J."/>
            <person name="Lapidus A."/>
            <person name="Bruce D."/>
            <person name="Goodwin L."/>
            <person name="Pitluck S."/>
            <person name="Peters L."/>
            <person name="Kyrpides N."/>
            <person name="Mavromatis K."/>
            <person name="Ivanova N."/>
            <person name="Mikhailova N."/>
            <person name="Chertkov O."/>
            <person name="Detter J.C."/>
            <person name="Tapia R."/>
            <person name="Han C."/>
            <person name="Land M."/>
            <person name="Hauser L."/>
            <person name="Markowitz V."/>
            <person name="Cheng J.-F."/>
            <person name="Hugenholtz P."/>
            <person name="Woyke T."/>
            <person name="Wu D."/>
            <person name="Gronow S."/>
            <person name="Wellnitz S."/>
            <person name="Brambilla E."/>
            <person name="Klenk H.-P."/>
            <person name="Eisen J.A."/>
        </authorList>
    </citation>
    <scope>NUCLEOTIDE SEQUENCE [LARGE SCALE GENOMIC DNA]</scope>
    <source>
        <strain evidence="5">ATCC BAA-1111 / DSM 21527 / NCTC 11395 / H</strain>
    </source>
</reference>
<accession>I4B5F8</accession>